<feature type="transmembrane region" description="Helical" evidence="2">
    <location>
        <begin position="135"/>
        <end position="155"/>
    </location>
</feature>
<feature type="transmembrane region" description="Helical" evidence="2">
    <location>
        <begin position="215"/>
        <end position="236"/>
    </location>
</feature>
<sequence>MPILSSTSQLNSIIARNVANSSLVAPQNDTLKVICAWPVSGQYGPGSRVLFYVLIAACVLARKSEWLRNATLAAALLFPAVAALHGIVLASVHVEGAVDMDIYGAFQLCSIGILAAPVAVRLSTTYFYKISGRNIIFLWTGLVLGGLLSLTIEFFRLSSSKCEFDDAGNPVSPDASKFSYHTTCGLVCDTERGPFSPIRGGSANNIYVIPEPHRLTFSTATLLSAACCIPAILSLLSMWNRILEINWTARFGRRGNEEVIDDQDSATIGEMRRADGFIRKWLRAVEIPLFFGAVLAILVIGERNFFSEQVRYQTEPIASIGQWAPVVGTGLAAIGSLYLLLATDLDNAKEEINSNASLQHSNHSMQQVDTNIYTPSIRSVVTLRINDDPRSPTHDINRNSDDTPVFPTISHPTPSHQPRRSWTTDTGNRRKVAQGLTAVADYLGTPALDRFDDSEFKHGKAVDFPEIPGEEHRNKALHRIRTQYNPSRDEDGNVTPLAREHFSHSRAPSINGSFVSGLGIEGISMAPRSSSPHSIRSPLRSSPTGESANTSPIAEHGSLERHVSGPSAYVGRPRHRRDTLEVPTQAHPSPTRRITPPQVKRSPAIVVSTDHDVANTSYRPVFDEPDRMSTPPAP</sequence>
<keyword evidence="2" id="KW-0472">Membrane</keyword>
<feature type="region of interest" description="Disordered" evidence="1">
    <location>
        <begin position="386"/>
        <end position="427"/>
    </location>
</feature>
<feature type="transmembrane region" description="Helical" evidence="2">
    <location>
        <begin position="281"/>
        <end position="300"/>
    </location>
</feature>
<feature type="compositionally biased region" description="Polar residues" evidence="1">
    <location>
        <begin position="410"/>
        <end position="426"/>
    </location>
</feature>
<keyword evidence="2" id="KW-1133">Transmembrane helix</keyword>
<dbReference type="Proteomes" id="UP000016922">
    <property type="component" value="Unassembled WGS sequence"/>
</dbReference>
<feature type="compositionally biased region" description="Low complexity" evidence="1">
    <location>
        <begin position="527"/>
        <end position="543"/>
    </location>
</feature>
<dbReference type="eggNOG" id="ENOG502RYBR">
    <property type="taxonomic scope" value="Eukaryota"/>
</dbReference>
<name>S3CY49_GLAL2</name>
<reference evidence="3 4" key="1">
    <citation type="journal article" date="2013" name="BMC Genomics">
        <title>Genomics-driven discovery of the pneumocandin biosynthetic gene cluster in the fungus Glarea lozoyensis.</title>
        <authorList>
            <person name="Chen L."/>
            <person name="Yue Q."/>
            <person name="Zhang X."/>
            <person name="Xiang M."/>
            <person name="Wang C."/>
            <person name="Li S."/>
            <person name="Che Y."/>
            <person name="Ortiz-Lopez F.J."/>
            <person name="Bills G.F."/>
            <person name="Liu X."/>
            <person name="An Z."/>
        </authorList>
    </citation>
    <scope>NUCLEOTIDE SEQUENCE [LARGE SCALE GENOMIC DNA]</scope>
    <source>
        <strain evidence="4">ATCC 20868 / MF5171</strain>
    </source>
</reference>
<accession>S3CY49</accession>
<dbReference type="HOGENOM" id="CLU_020985_1_0_1"/>
<dbReference type="STRING" id="1116229.S3CY49"/>
<feature type="transmembrane region" description="Helical" evidence="2">
    <location>
        <begin position="102"/>
        <end position="123"/>
    </location>
</feature>
<keyword evidence="4" id="KW-1185">Reference proteome</keyword>
<dbReference type="EMBL" id="KE145367">
    <property type="protein sequence ID" value="EPE29869.1"/>
    <property type="molecule type" value="Genomic_DNA"/>
</dbReference>
<feature type="region of interest" description="Disordered" evidence="1">
    <location>
        <begin position="525"/>
        <end position="634"/>
    </location>
</feature>
<dbReference type="KEGG" id="glz:GLAREA_01029"/>
<dbReference type="GeneID" id="19460087"/>
<dbReference type="RefSeq" id="XP_008083978.1">
    <property type="nucleotide sequence ID" value="XM_008085787.1"/>
</dbReference>
<feature type="transmembrane region" description="Helical" evidence="2">
    <location>
        <begin position="70"/>
        <end position="90"/>
    </location>
</feature>
<gene>
    <name evidence="3" type="ORF">GLAREA_01029</name>
</gene>
<keyword evidence="2" id="KW-0812">Transmembrane</keyword>
<dbReference type="OrthoDB" id="3021074at2759"/>
<protein>
    <submittedName>
        <fullName evidence="3">Uncharacterized protein</fullName>
    </submittedName>
</protein>
<evidence type="ECO:0000313" key="3">
    <source>
        <dbReference type="EMBL" id="EPE29869.1"/>
    </source>
</evidence>
<feature type="compositionally biased region" description="Basic and acidic residues" evidence="1">
    <location>
        <begin position="386"/>
        <end position="401"/>
    </location>
</feature>
<dbReference type="AlphaFoldDB" id="S3CY49"/>
<feature type="transmembrane region" description="Helical" evidence="2">
    <location>
        <begin position="320"/>
        <end position="341"/>
    </location>
</feature>
<evidence type="ECO:0000313" key="4">
    <source>
        <dbReference type="Proteomes" id="UP000016922"/>
    </source>
</evidence>
<organism evidence="3 4">
    <name type="scientific">Glarea lozoyensis (strain ATCC 20868 / MF5171)</name>
    <dbReference type="NCBI Taxonomy" id="1116229"/>
    <lineage>
        <taxon>Eukaryota</taxon>
        <taxon>Fungi</taxon>
        <taxon>Dikarya</taxon>
        <taxon>Ascomycota</taxon>
        <taxon>Pezizomycotina</taxon>
        <taxon>Leotiomycetes</taxon>
        <taxon>Helotiales</taxon>
        <taxon>Helotiaceae</taxon>
        <taxon>Glarea</taxon>
    </lineage>
</organism>
<evidence type="ECO:0000256" key="2">
    <source>
        <dbReference type="SAM" id="Phobius"/>
    </source>
</evidence>
<proteinExistence type="predicted"/>
<dbReference type="OMA" id="GATINHM"/>
<evidence type="ECO:0000256" key="1">
    <source>
        <dbReference type="SAM" id="MobiDB-lite"/>
    </source>
</evidence>